<feature type="domain" description="Transposable element P transposase-like RNase H C-terminal" evidence="1">
    <location>
        <begin position="1"/>
        <end position="18"/>
    </location>
</feature>
<dbReference type="Pfam" id="PF22824">
    <property type="entry name" value="THAP9_C"/>
    <property type="match status" value="1"/>
</dbReference>
<protein>
    <submittedName>
        <fullName evidence="3">THAP domain-containing protein 9</fullName>
    </submittedName>
</protein>
<dbReference type="InterPro" id="IPR055035">
    <property type="entry name" value="THAP9_C"/>
</dbReference>
<accession>A0AAV4J8M5</accession>
<evidence type="ECO:0000259" key="1">
    <source>
        <dbReference type="Pfam" id="PF21789"/>
    </source>
</evidence>
<evidence type="ECO:0000313" key="3">
    <source>
        <dbReference type="EMBL" id="GFS18023.1"/>
    </source>
</evidence>
<organism evidence="3 4">
    <name type="scientific">Elysia marginata</name>
    <dbReference type="NCBI Taxonomy" id="1093978"/>
    <lineage>
        <taxon>Eukaryota</taxon>
        <taxon>Metazoa</taxon>
        <taxon>Spiralia</taxon>
        <taxon>Lophotrochozoa</taxon>
        <taxon>Mollusca</taxon>
        <taxon>Gastropoda</taxon>
        <taxon>Heterobranchia</taxon>
        <taxon>Euthyneura</taxon>
        <taxon>Panpulmonata</taxon>
        <taxon>Sacoglossa</taxon>
        <taxon>Placobranchoidea</taxon>
        <taxon>Plakobranchidae</taxon>
        <taxon>Elysia</taxon>
    </lineage>
</organism>
<gene>
    <name evidence="3" type="ORF">ElyMa_006837400</name>
</gene>
<dbReference type="EMBL" id="BMAT01013676">
    <property type="protein sequence ID" value="GFS18023.1"/>
    <property type="molecule type" value="Genomic_DNA"/>
</dbReference>
<reference evidence="3 4" key="1">
    <citation type="journal article" date="2021" name="Elife">
        <title>Chloroplast acquisition without the gene transfer in kleptoplastic sea slugs, Plakobranchus ocellatus.</title>
        <authorList>
            <person name="Maeda T."/>
            <person name="Takahashi S."/>
            <person name="Yoshida T."/>
            <person name="Shimamura S."/>
            <person name="Takaki Y."/>
            <person name="Nagai Y."/>
            <person name="Toyoda A."/>
            <person name="Suzuki Y."/>
            <person name="Arimoto A."/>
            <person name="Ishii H."/>
            <person name="Satoh N."/>
            <person name="Nishiyama T."/>
            <person name="Hasebe M."/>
            <person name="Maruyama T."/>
            <person name="Minagawa J."/>
            <person name="Obokata J."/>
            <person name="Shigenobu S."/>
        </authorList>
    </citation>
    <scope>NUCLEOTIDE SEQUENCE [LARGE SCALE GENOMIC DNA]</scope>
</reference>
<dbReference type="PANTHER" id="PTHR47577">
    <property type="entry name" value="THAP DOMAIN-CONTAINING PROTEIN 6"/>
    <property type="match status" value="1"/>
</dbReference>
<dbReference type="InterPro" id="IPR048367">
    <property type="entry name" value="TNP-like_RNaseH_C"/>
</dbReference>
<evidence type="ECO:0000313" key="4">
    <source>
        <dbReference type="Proteomes" id="UP000762676"/>
    </source>
</evidence>
<proteinExistence type="predicted"/>
<dbReference type="PANTHER" id="PTHR47577:SF2">
    <property type="entry name" value="THAP DOMAIN CONTAINING 9"/>
    <property type="match status" value="1"/>
</dbReference>
<dbReference type="Pfam" id="PF21789">
    <property type="entry name" value="TNP-like_RNaseH_C"/>
    <property type="match status" value="1"/>
</dbReference>
<sequence length="265" mass="29870">MGGCNNNPTVKQFKSAFKRLLVHNDIQHVEEGNCLPLESVRVLTVSSSGTKLHDEVPSVQVINASDDRSRLRDVDDSQFEDEEFLYTPCHTHLSMCSEKIVVYIAGFVAFRLKKTLKCEICICALFADVISKAHLLIILYSRGGLTVPSKGVIDICLVGEKYFRRNVLSNTETSETLSNVKCHKIVISVLKSFLNKPVFDSIKEHMADHATVNNHLVLLIKAVAEKYLQVRYHYAGKHYTANLQRKIKSTTGSRQVMNKRFIEAS</sequence>
<dbReference type="AlphaFoldDB" id="A0AAV4J8M5"/>
<name>A0AAV4J8M5_9GAST</name>
<evidence type="ECO:0000259" key="2">
    <source>
        <dbReference type="Pfam" id="PF22824"/>
    </source>
</evidence>
<dbReference type="Proteomes" id="UP000762676">
    <property type="component" value="Unassembled WGS sequence"/>
</dbReference>
<feature type="domain" description="DNA transposase THAP9 C-terminal" evidence="2">
    <location>
        <begin position="99"/>
        <end position="233"/>
    </location>
</feature>
<keyword evidence="4" id="KW-1185">Reference proteome</keyword>
<comment type="caution">
    <text evidence="3">The sequence shown here is derived from an EMBL/GenBank/DDBJ whole genome shotgun (WGS) entry which is preliminary data.</text>
</comment>